<organism evidence="7 8">
    <name type="scientific">Kineococcus mangrovi</name>
    <dbReference type="NCBI Taxonomy" id="1660183"/>
    <lineage>
        <taxon>Bacteria</taxon>
        <taxon>Bacillati</taxon>
        <taxon>Actinomycetota</taxon>
        <taxon>Actinomycetes</taxon>
        <taxon>Kineosporiales</taxon>
        <taxon>Kineosporiaceae</taxon>
        <taxon>Kineococcus</taxon>
    </lineage>
</organism>
<dbReference type="Pfam" id="PF01614">
    <property type="entry name" value="IclR_C"/>
    <property type="match status" value="1"/>
</dbReference>
<dbReference type="InterPro" id="IPR029016">
    <property type="entry name" value="GAF-like_dom_sf"/>
</dbReference>
<dbReference type="PANTHER" id="PTHR30136">
    <property type="entry name" value="HELIX-TURN-HELIX TRANSCRIPTIONAL REGULATOR, ICLR FAMILY"/>
    <property type="match status" value="1"/>
</dbReference>
<dbReference type="InterPro" id="IPR036390">
    <property type="entry name" value="WH_DNA-bd_sf"/>
</dbReference>
<dbReference type="SUPFAM" id="SSF55781">
    <property type="entry name" value="GAF domain-like"/>
    <property type="match status" value="1"/>
</dbReference>
<keyword evidence="8" id="KW-1185">Reference proteome</keyword>
<evidence type="ECO:0000313" key="8">
    <source>
        <dbReference type="Proteomes" id="UP001566476"/>
    </source>
</evidence>
<evidence type="ECO:0000256" key="2">
    <source>
        <dbReference type="ARBA" id="ARBA00023125"/>
    </source>
</evidence>
<dbReference type="InterPro" id="IPR050707">
    <property type="entry name" value="HTH_MetabolicPath_Reg"/>
</dbReference>
<evidence type="ECO:0000256" key="4">
    <source>
        <dbReference type="SAM" id="MobiDB-lite"/>
    </source>
</evidence>
<evidence type="ECO:0000256" key="3">
    <source>
        <dbReference type="ARBA" id="ARBA00023163"/>
    </source>
</evidence>
<dbReference type="PROSITE" id="PS51078">
    <property type="entry name" value="ICLR_ED"/>
    <property type="match status" value="1"/>
</dbReference>
<keyword evidence="2" id="KW-0238">DNA-binding</keyword>
<evidence type="ECO:0000313" key="7">
    <source>
        <dbReference type="EMBL" id="MEZ0493926.1"/>
    </source>
</evidence>
<evidence type="ECO:0000256" key="1">
    <source>
        <dbReference type="ARBA" id="ARBA00023015"/>
    </source>
</evidence>
<proteinExistence type="predicted"/>
<keyword evidence="3" id="KW-0804">Transcription</keyword>
<dbReference type="EMBL" id="JBGGTQ010000008">
    <property type="protein sequence ID" value="MEZ0493926.1"/>
    <property type="molecule type" value="Genomic_DNA"/>
</dbReference>
<dbReference type="Pfam" id="PF09339">
    <property type="entry name" value="HTH_IclR"/>
    <property type="match status" value="1"/>
</dbReference>
<evidence type="ECO:0000259" key="5">
    <source>
        <dbReference type="PROSITE" id="PS51077"/>
    </source>
</evidence>
<dbReference type="SUPFAM" id="SSF46785">
    <property type="entry name" value="Winged helix' DNA-binding domain"/>
    <property type="match status" value="1"/>
</dbReference>
<dbReference type="Gene3D" id="3.30.450.40">
    <property type="match status" value="1"/>
</dbReference>
<dbReference type="RefSeq" id="WP_370720161.1">
    <property type="nucleotide sequence ID" value="NZ_JBGGTQ010000008.1"/>
</dbReference>
<feature type="region of interest" description="Disordered" evidence="4">
    <location>
        <begin position="1"/>
        <end position="26"/>
    </location>
</feature>
<dbReference type="SMART" id="SM00346">
    <property type="entry name" value="HTH_ICLR"/>
    <property type="match status" value="1"/>
</dbReference>
<protein>
    <submittedName>
        <fullName evidence="7">IclR family transcriptional regulator</fullName>
    </submittedName>
</protein>
<keyword evidence="1" id="KW-0805">Transcription regulation</keyword>
<feature type="domain" description="IclR-ED" evidence="6">
    <location>
        <begin position="89"/>
        <end position="273"/>
    </location>
</feature>
<dbReference type="InterPro" id="IPR036388">
    <property type="entry name" value="WH-like_DNA-bd_sf"/>
</dbReference>
<dbReference type="InterPro" id="IPR005471">
    <property type="entry name" value="Tscrpt_reg_IclR_N"/>
</dbReference>
<dbReference type="Proteomes" id="UP001566476">
    <property type="component" value="Unassembled WGS sequence"/>
</dbReference>
<accession>A0ABV4I5W7</accession>
<evidence type="ECO:0000259" key="6">
    <source>
        <dbReference type="PROSITE" id="PS51078"/>
    </source>
</evidence>
<feature type="domain" description="HTH iclR-type" evidence="5">
    <location>
        <begin position="27"/>
        <end position="88"/>
    </location>
</feature>
<dbReference type="Gene3D" id="1.10.10.10">
    <property type="entry name" value="Winged helix-like DNA-binding domain superfamily/Winged helix DNA-binding domain"/>
    <property type="match status" value="1"/>
</dbReference>
<gene>
    <name evidence="7" type="ORF">AB2L28_16950</name>
</gene>
<name>A0ABV4I5W7_9ACTN</name>
<sequence>MLDDDTRPTAGAARGNARGRRSRDGGVATAEKTLAVLEVVAERGGATAREVSQALGFPLPTTYRLLQVLVGCDYLVHLKADKRFELGYKLDRLGVSLHRQVGVPPTVRQEICRLHGSVRAAAYFAVYRGADVVVAHVADSPAHPRLTPMNFGFHEAAHATAFGKILLAGMSSQDAAEYLDAHGTPALTPTTITDRSALGAHLAEVSRRGLAWEREEFVPGAACAAVAVHDPAGSVVGAVAISTVDDEVDLRRAGELENALRESANRVSRWLRTG</sequence>
<dbReference type="PANTHER" id="PTHR30136:SF24">
    <property type="entry name" value="HTH-TYPE TRANSCRIPTIONAL REPRESSOR ALLR"/>
    <property type="match status" value="1"/>
</dbReference>
<dbReference type="InterPro" id="IPR014757">
    <property type="entry name" value="Tscrpt_reg_IclR_C"/>
</dbReference>
<comment type="caution">
    <text evidence="7">The sequence shown here is derived from an EMBL/GenBank/DDBJ whole genome shotgun (WGS) entry which is preliminary data.</text>
</comment>
<dbReference type="PROSITE" id="PS51077">
    <property type="entry name" value="HTH_ICLR"/>
    <property type="match status" value="1"/>
</dbReference>
<reference evidence="7 8" key="1">
    <citation type="submission" date="2024-07" db="EMBL/GenBank/DDBJ databases">
        <authorList>
            <person name="Thanompreechachai J."/>
            <person name="Duangmal K."/>
        </authorList>
    </citation>
    <scope>NUCLEOTIDE SEQUENCE [LARGE SCALE GENOMIC DNA]</scope>
    <source>
        <strain evidence="7 8">TBRC 1896</strain>
    </source>
</reference>